<evidence type="ECO:0000256" key="7">
    <source>
        <dbReference type="ARBA" id="ARBA00022798"/>
    </source>
</evidence>
<name>A0A011QL33_ACCRE</name>
<comment type="catalytic activity">
    <reaction evidence="10">
        <text>an acyl-CoA + a 1,2-diacyl-sn-glycerol = a triacyl-sn-glycerol + CoA</text>
        <dbReference type="Rhea" id="RHEA:10868"/>
        <dbReference type="ChEBI" id="CHEBI:17815"/>
        <dbReference type="ChEBI" id="CHEBI:57287"/>
        <dbReference type="ChEBI" id="CHEBI:58342"/>
        <dbReference type="ChEBI" id="CHEBI:64615"/>
        <dbReference type="EC" id="2.3.1.20"/>
    </reaction>
</comment>
<keyword evidence="8" id="KW-0443">Lipid metabolism</keyword>
<dbReference type="Pfam" id="PF03007">
    <property type="entry name" value="WS_DGAT_cat"/>
    <property type="match status" value="1"/>
</dbReference>
<comment type="similarity">
    <text evidence="3">Belongs to the long-chain O-acyltransferase family.</text>
</comment>
<dbReference type="PANTHER" id="PTHR31650">
    <property type="entry name" value="O-ACYLTRANSFERASE (WSD1-LIKE) FAMILY PROTEIN"/>
    <property type="match status" value="1"/>
</dbReference>
<proteinExistence type="inferred from homology"/>
<dbReference type="InterPro" id="IPR045034">
    <property type="entry name" value="O-acyltransferase_WSD1-like"/>
</dbReference>
<dbReference type="NCBIfam" id="TIGR02946">
    <property type="entry name" value="acyl_WS_DGAT"/>
    <property type="match status" value="1"/>
</dbReference>
<comment type="pathway">
    <text evidence="2">Lipid metabolism.</text>
</comment>
<feature type="domain" description="O-acyltransferase WSD1-like N-terminal" evidence="11">
    <location>
        <begin position="4"/>
        <end position="268"/>
    </location>
</feature>
<reference evidence="13" key="1">
    <citation type="submission" date="2014-02" db="EMBL/GenBank/DDBJ databases">
        <title>Expanding our view of genomic diversity in Candidatus Accumulibacter clades.</title>
        <authorList>
            <person name="Skennerton C.T."/>
            <person name="Barr J.J."/>
            <person name="Slater F.R."/>
            <person name="Bond P.L."/>
            <person name="Tyson G.W."/>
        </authorList>
    </citation>
    <scope>NUCLEOTIDE SEQUENCE [LARGE SCALE GENOMIC DNA]</scope>
</reference>
<dbReference type="Gene3D" id="3.30.559.10">
    <property type="entry name" value="Chloramphenicol acetyltransferase-like domain"/>
    <property type="match status" value="1"/>
</dbReference>
<dbReference type="UniPathway" id="UPA00282"/>
<dbReference type="InterPro" id="IPR023213">
    <property type="entry name" value="CAT-like_dom_sf"/>
</dbReference>
<keyword evidence="5" id="KW-0444">Lipid biosynthesis</keyword>
<evidence type="ECO:0000256" key="9">
    <source>
        <dbReference type="ARBA" id="ARBA00023315"/>
    </source>
</evidence>
<evidence type="ECO:0000256" key="6">
    <source>
        <dbReference type="ARBA" id="ARBA00022679"/>
    </source>
</evidence>
<dbReference type="GO" id="GO:0005886">
    <property type="term" value="C:plasma membrane"/>
    <property type="evidence" value="ECO:0007669"/>
    <property type="project" value="TreeGrafter"/>
</dbReference>
<evidence type="ECO:0000256" key="10">
    <source>
        <dbReference type="ARBA" id="ARBA00048109"/>
    </source>
</evidence>
<dbReference type="AlphaFoldDB" id="A0A011QL33"/>
<dbReference type="SUPFAM" id="SSF52777">
    <property type="entry name" value="CoA-dependent acyltransferases"/>
    <property type="match status" value="1"/>
</dbReference>
<dbReference type="PATRIC" id="fig|1454004.3.peg.1144"/>
<dbReference type="GO" id="GO:0051701">
    <property type="term" value="P:biological process involved in interaction with host"/>
    <property type="evidence" value="ECO:0007669"/>
    <property type="project" value="TreeGrafter"/>
</dbReference>
<evidence type="ECO:0000256" key="8">
    <source>
        <dbReference type="ARBA" id="ARBA00023098"/>
    </source>
</evidence>
<dbReference type="GO" id="GO:0004144">
    <property type="term" value="F:diacylglycerol O-acyltransferase activity"/>
    <property type="evidence" value="ECO:0007669"/>
    <property type="project" value="UniProtKB-EC"/>
</dbReference>
<dbReference type="GO" id="GO:0006071">
    <property type="term" value="P:glycerol metabolic process"/>
    <property type="evidence" value="ECO:0007669"/>
    <property type="project" value="UniProtKB-KW"/>
</dbReference>
<dbReference type="eggNOG" id="COG1020">
    <property type="taxonomic scope" value="Bacteria"/>
</dbReference>
<gene>
    <name evidence="13" type="ORF">AW11_01091</name>
</gene>
<sequence>MNKLSLLDLAFFVAESAASPKHVGGLMIYKRPARSPASFVSDLYRELLSCSDVQAPFNRIVHFSLTGMPTWRESDAVDLDQHLFQHRLRRGHNGRPELYRLVSELHQPMLDRSRPLWEVHLIDGLSERRFAIYVKMHHASADGVTMVRWAADSLALTASDLELRPLWSVRHGAADSKRNRLKAKVTQSLLGDLAGAGQRLLGIARLAAMLALEGAKLTKNAISLPFVADGNTPLTGQVTAGRQFATASVAMVRVKEVCARTRSTLNHVALTCLDGALHRYLHDEGVALARPITIQMPVNLRKVGEHGTGNKIGIIPVELSAPTDDPYVRLRNIGFSLRNVRSMIDSVAPDAIESYTLITGVVAQLAEMLRLSERLPPIGNTLVSNIPGPPEFLYLKGARMEELHPISTLPAGNLLNITLFSYAGQLVFGLIASDELPNLERLGLYVGEAFSELEEAVFDAHRPVS</sequence>
<dbReference type="EMBL" id="JEMY01000010">
    <property type="protein sequence ID" value="EXI90057.1"/>
    <property type="molecule type" value="Genomic_DNA"/>
</dbReference>
<keyword evidence="14" id="KW-1185">Reference proteome</keyword>
<dbReference type="Gene3D" id="3.30.559.30">
    <property type="entry name" value="Nonribosomal peptide synthetase, condensation domain"/>
    <property type="match status" value="1"/>
</dbReference>
<dbReference type="Proteomes" id="UP000022141">
    <property type="component" value="Unassembled WGS sequence"/>
</dbReference>
<dbReference type="PANTHER" id="PTHR31650:SF1">
    <property type="entry name" value="WAX ESTER SYNTHASE_DIACYLGLYCEROL ACYLTRANSFERASE 4-RELATED"/>
    <property type="match status" value="1"/>
</dbReference>
<dbReference type="GO" id="GO:0019432">
    <property type="term" value="P:triglyceride biosynthetic process"/>
    <property type="evidence" value="ECO:0007669"/>
    <property type="project" value="UniProtKB-UniPathway"/>
</dbReference>
<evidence type="ECO:0000256" key="5">
    <source>
        <dbReference type="ARBA" id="ARBA00022516"/>
    </source>
</evidence>
<evidence type="ECO:0000313" key="13">
    <source>
        <dbReference type="EMBL" id="EXI90057.1"/>
    </source>
</evidence>
<evidence type="ECO:0000259" key="11">
    <source>
        <dbReference type="Pfam" id="PF03007"/>
    </source>
</evidence>
<dbReference type="InterPro" id="IPR014292">
    <property type="entry name" value="Acyl_transf_WS/DGAT"/>
</dbReference>
<keyword evidence="6 13" id="KW-0808">Transferase</keyword>
<keyword evidence="9 13" id="KW-0012">Acyltransferase</keyword>
<accession>A0A011QL33</accession>
<dbReference type="EC" id="2.3.1.20" evidence="4"/>
<feature type="domain" description="O-acyltransferase WSD1 C-terminal" evidence="12">
    <location>
        <begin position="309"/>
        <end position="453"/>
    </location>
</feature>
<evidence type="ECO:0000259" key="12">
    <source>
        <dbReference type="Pfam" id="PF06974"/>
    </source>
</evidence>
<evidence type="ECO:0000313" key="14">
    <source>
        <dbReference type="Proteomes" id="UP000022141"/>
    </source>
</evidence>
<protein>
    <recommendedName>
        <fullName evidence="4">diacylglycerol O-acyltransferase</fullName>
        <ecNumber evidence="4">2.3.1.20</ecNumber>
    </recommendedName>
</protein>
<dbReference type="STRING" id="1454004.AW11_01091"/>
<comment type="caution">
    <text evidence="13">The sequence shown here is derived from an EMBL/GenBank/DDBJ whole genome shotgun (WGS) entry which is preliminary data.</text>
</comment>
<evidence type="ECO:0000256" key="1">
    <source>
        <dbReference type="ARBA" id="ARBA00004771"/>
    </source>
</evidence>
<dbReference type="GO" id="GO:0071731">
    <property type="term" value="P:response to nitric oxide"/>
    <property type="evidence" value="ECO:0007669"/>
    <property type="project" value="TreeGrafter"/>
</dbReference>
<evidence type="ECO:0000256" key="4">
    <source>
        <dbReference type="ARBA" id="ARBA00013244"/>
    </source>
</evidence>
<comment type="pathway">
    <text evidence="1">Glycerolipid metabolism; triacylglycerol biosynthesis.</text>
</comment>
<organism evidence="13 14">
    <name type="scientific">Accumulibacter regalis</name>
    <dbReference type="NCBI Taxonomy" id="522306"/>
    <lineage>
        <taxon>Bacteria</taxon>
        <taxon>Pseudomonadati</taxon>
        <taxon>Pseudomonadota</taxon>
        <taxon>Betaproteobacteria</taxon>
        <taxon>Candidatus Accumulibacter</taxon>
    </lineage>
</organism>
<keyword evidence="7" id="KW-0319">Glycerol metabolism</keyword>
<dbReference type="GO" id="GO:0001666">
    <property type="term" value="P:response to hypoxia"/>
    <property type="evidence" value="ECO:0007669"/>
    <property type="project" value="TreeGrafter"/>
</dbReference>
<evidence type="ECO:0000256" key="3">
    <source>
        <dbReference type="ARBA" id="ARBA00009587"/>
    </source>
</evidence>
<dbReference type="InterPro" id="IPR009721">
    <property type="entry name" value="O-acyltransferase_WSD1_C"/>
</dbReference>
<evidence type="ECO:0000256" key="2">
    <source>
        <dbReference type="ARBA" id="ARBA00005189"/>
    </source>
</evidence>
<dbReference type="InterPro" id="IPR004255">
    <property type="entry name" value="O-acyltransferase_WSD1_N"/>
</dbReference>
<dbReference type="Pfam" id="PF06974">
    <property type="entry name" value="WS_DGAT_C"/>
    <property type="match status" value="1"/>
</dbReference>